<dbReference type="PANTHER" id="PTHR41700:SF1">
    <property type="entry name" value="N-ACETYLTRANSFERASE DOMAIN-CONTAINING PROTEIN"/>
    <property type="match status" value="1"/>
</dbReference>
<feature type="domain" description="N-acetyltransferase" evidence="1">
    <location>
        <begin position="4"/>
        <end position="147"/>
    </location>
</feature>
<comment type="caution">
    <text evidence="2">The sequence shown here is derived from an EMBL/GenBank/DDBJ whole genome shotgun (WGS) entry which is preliminary data.</text>
</comment>
<dbReference type="RefSeq" id="WP_107672590.1">
    <property type="nucleotide sequence ID" value="NZ_PZKE01000004.1"/>
</dbReference>
<accession>A0A2T4JBS1</accession>
<keyword evidence="2" id="KW-0808">Transferase</keyword>
<dbReference type="AlphaFoldDB" id="A0A2T4JBS1"/>
<evidence type="ECO:0000313" key="3">
    <source>
        <dbReference type="Proteomes" id="UP000241362"/>
    </source>
</evidence>
<evidence type="ECO:0000259" key="1">
    <source>
        <dbReference type="PROSITE" id="PS51186"/>
    </source>
</evidence>
<keyword evidence="3" id="KW-1185">Reference proteome</keyword>
<dbReference type="Gene3D" id="3.40.630.30">
    <property type="match status" value="1"/>
</dbReference>
<protein>
    <submittedName>
        <fullName evidence="2">GNAT family N-acetyltransferase</fullName>
    </submittedName>
</protein>
<dbReference type="Proteomes" id="UP000241362">
    <property type="component" value="Unassembled WGS sequence"/>
</dbReference>
<evidence type="ECO:0000313" key="2">
    <source>
        <dbReference type="EMBL" id="PTE15341.1"/>
    </source>
</evidence>
<dbReference type="InterPro" id="IPR038764">
    <property type="entry name" value="GNAT_N_AcTrfase_prd"/>
</dbReference>
<dbReference type="InterPro" id="IPR016181">
    <property type="entry name" value="Acyl_CoA_acyltransferase"/>
</dbReference>
<reference evidence="2 3" key="1">
    <citation type="submission" date="2018-03" db="EMBL/GenBank/DDBJ databases">
        <title>Rhodobacter blasticus.</title>
        <authorList>
            <person name="Meyer T.E."/>
            <person name="Miller S."/>
            <person name="Lodha T."/>
            <person name="Gandham S."/>
            <person name="Chintalapati S."/>
            <person name="Chintalapati V.R."/>
        </authorList>
    </citation>
    <scope>NUCLEOTIDE SEQUENCE [LARGE SCALE GENOMIC DNA]</scope>
    <source>
        <strain evidence="2 3">DSM 2131</strain>
    </source>
</reference>
<dbReference type="GO" id="GO:0016747">
    <property type="term" value="F:acyltransferase activity, transferring groups other than amino-acyl groups"/>
    <property type="evidence" value="ECO:0007669"/>
    <property type="project" value="InterPro"/>
</dbReference>
<dbReference type="PANTHER" id="PTHR41700">
    <property type="entry name" value="GCN5-RELATED N-ACETYLTRANSFERASE"/>
    <property type="match status" value="1"/>
</dbReference>
<proteinExistence type="predicted"/>
<dbReference type="SUPFAM" id="SSF55729">
    <property type="entry name" value="Acyl-CoA N-acyltransferases (Nat)"/>
    <property type="match status" value="1"/>
</dbReference>
<organism evidence="2 3">
    <name type="scientific">Fuscovulum blasticum DSM 2131</name>
    <dbReference type="NCBI Taxonomy" id="1188250"/>
    <lineage>
        <taxon>Bacteria</taxon>
        <taxon>Pseudomonadati</taxon>
        <taxon>Pseudomonadota</taxon>
        <taxon>Alphaproteobacteria</taxon>
        <taxon>Rhodobacterales</taxon>
        <taxon>Paracoccaceae</taxon>
        <taxon>Pseudogemmobacter</taxon>
    </lineage>
</organism>
<dbReference type="PROSITE" id="PS51186">
    <property type="entry name" value="GNAT"/>
    <property type="match status" value="1"/>
</dbReference>
<gene>
    <name evidence="2" type="ORF">C5F44_05945</name>
</gene>
<dbReference type="EMBL" id="PZKE01000004">
    <property type="protein sequence ID" value="PTE15341.1"/>
    <property type="molecule type" value="Genomic_DNA"/>
</dbReference>
<dbReference type="Pfam" id="PF00583">
    <property type="entry name" value="Acetyltransf_1"/>
    <property type="match status" value="1"/>
</dbReference>
<name>A0A2T4JBS1_FUSBL</name>
<dbReference type="InterPro" id="IPR000182">
    <property type="entry name" value="GNAT_dom"/>
</dbReference>
<sequence length="236" mass="26224">MTDVIFRDLSGMAEFRAAEDLQRTVWGAGDMPDPADLMMVIQAEGGLVGGAFVDGRLVGYVFGFPTRNPQVQHSHRLAVLPQARGLHLGLRLKLYQRDWALRHGITRIRWTFDPLRPLNAALNIHRLGATANTYLPDYYGEMAGINGGLASDRLLVDWDLADPLVTSLAEGHRRQPGQGVPLPLTLPADLETLTRDAPDHAQTLRLELRAALQQAFAKGRRIVDFDRSLSQYRLQG</sequence>
<dbReference type="CDD" id="cd04301">
    <property type="entry name" value="NAT_SF"/>
    <property type="match status" value="1"/>
</dbReference>